<dbReference type="InterPro" id="IPR025905">
    <property type="entry name" value="NVEALA"/>
</dbReference>
<dbReference type="EMBL" id="QRYW01000066">
    <property type="protein sequence ID" value="RGV17702.1"/>
    <property type="molecule type" value="Genomic_DNA"/>
</dbReference>
<evidence type="ECO:0000313" key="1">
    <source>
        <dbReference type="EMBL" id="RGV17702.1"/>
    </source>
</evidence>
<evidence type="ECO:0008006" key="5">
    <source>
        <dbReference type="Google" id="ProtNLM"/>
    </source>
</evidence>
<accession>A0A1Y3Y5G5</accession>
<comment type="caution">
    <text evidence="1">The sequence shown here is derived from an EMBL/GenBank/DDBJ whole genome shotgun (WGS) entry which is preliminary data.</text>
</comment>
<dbReference type="EMBL" id="QSCO01000010">
    <property type="protein sequence ID" value="RGY06878.1"/>
    <property type="molecule type" value="Genomic_DNA"/>
</dbReference>
<organism evidence="1 3">
    <name type="scientific">Odoribacter splanchnicus</name>
    <dbReference type="NCBI Taxonomy" id="28118"/>
    <lineage>
        <taxon>Bacteria</taxon>
        <taxon>Pseudomonadati</taxon>
        <taxon>Bacteroidota</taxon>
        <taxon>Bacteroidia</taxon>
        <taxon>Bacteroidales</taxon>
        <taxon>Odoribacteraceae</taxon>
        <taxon>Odoribacter</taxon>
    </lineage>
</organism>
<dbReference type="Pfam" id="PF14055">
    <property type="entry name" value="NVEALA"/>
    <property type="match status" value="1"/>
</dbReference>
<dbReference type="GeneID" id="61276712"/>
<dbReference type="Proteomes" id="UP000283426">
    <property type="component" value="Unassembled WGS sequence"/>
</dbReference>
<name>A0A1Y3Y5G5_9BACT</name>
<evidence type="ECO:0000313" key="4">
    <source>
        <dbReference type="Proteomes" id="UP000284434"/>
    </source>
</evidence>
<dbReference type="AlphaFoldDB" id="A0A1Y3Y5G5"/>
<protein>
    <recommendedName>
        <fullName evidence="5">NVEALA protein</fullName>
    </recommendedName>
</protein>
<gene>
    <name evidence="1" type="ORF">DWW24_20930</name>
    <name evidence="2" type="ORF">DXA53_08480</name>
</gene>
<proteinExistence type="predicted"/>
<reference evidence="3 4" key="1">
    <citation type="submission" date="2018-08" db="EMBL/GenBank/DDBJ databases">
        <title>A genome reference for cultivated species of the human gut microbiota.</title>
        <authorList>
            <person name="Zou Y."/>
            <person name="Xue W."/>
            <person name="Luo G."/>
        </authorList>
    </citation>
    <scope>NUCLEOTIDE SEQUENCE [LARGE SCALE GENOMIC DNA]</scope>
    <source>
        <strain evidence="1 3">AF14-6AC</strain>
        <strain evidence="2 4">OF03-11</strain>
    </source>
</reference>
<evidence type="ECO:0000313" key="3">
    <source>
        <dbReference type="Proteomes" id="UP000283426"/>
    </source>
</evidence>
<dbReference type="Proteomes" id="UP000284434">
    <property type="component" value="Unassembled WGS sequence"/>
</dbReference>
<sequence>MKNKFRQNIVIGVIAIVGTMGYNLSINQENENVRLITGNIEALAEEEGGLDCNYNRHPSQCEIYVGAKGKVKLLGGSIISAGVDGYVRFDGQVACSRGGDFACTPIECKELYEIIF</sequence>
<dbReference type="RefSeq" id="WP_013613625.1">
    <property type="nucleotide sequence ID" value="NZ_CABJFF010000024.1"/>
</dbReference>
<evidence type="ECO:0000313" key="2">
    <source>
        <dbReference type="EMBL" id="RGY06878.1"/>
    </source>
</evidence>